<dbReference type="SUPFAM" id="SSF46785">
    <property type="entry name" value="Winged helix' DNA-binding domain"/>
    <property type="match status" value="1"/>
</dbReference>
<dbReference type="EMBL" id="JBHMCR010000004">
    <property type="protein sequence ID" value="MFB9519406.1"/>
    <property type="molecule type" value="Genomic_DNA"/>
</dbReference>
<dbReference type="Pfam" id="PF07729">
    <property type="entry name" value="FCD"/>
    <property type="match status" value="1"/>
</dbReference>
<evidence type="ECO:0000259" key="4">
    <source>
        <dbReference type="PROSITE" id="PS50949"/>
    </source>
</evidence>
<dbReference type="Pfam" id="PF00392">
    <property type="entry name" value="GntR"/>
    <property type="match status" value="1"/>
</dbReference>
<gene>
    <name evidence="5" type="ORF">ACFFTU_05565</name>
</gene>
<dbReference type="Gene3D" id="1.20.120.530">
    <property type="entry name" value="GntR ligand-binding domain-like"/>
    <property type="match status" value="1"/>
</dbReference>
<evidence type="ECO:0000256" key="2">
    <source>
        <dbReference type="ARBA" id="ARBA00023125"/>
    </source>
</evidence>
<evidence type="ECO:0000313" key="6">
    <source>
        <dbReference type="Proteomes" id="UP001589718"/>
    </source>
</evidence>
<feature type="domain" description="HTH gntR-type" evidence="4">
    <location>
        <begin position="9"/>
        <end position="77"/>
    </location>
</feature>
<dbReference type="InterPro" id="IPR036388">
    <property type="entry name" value="WH-like_DNA-bd_sf"/>
</dbReference>
<keyword evidence="3" id="KW-0804">Transcription</keyword>
<name>A0ABV5PA13_STRCM</name>
<dbReference type="Gene3D" id="1.10.10.10">
    <property type="entry name" value="Winged helix-like DNA-binding domain superfamily/Winged helix DNA-binding domain"/>
    <property type="match status" value="1"/>
</dbReference>
<dbReference type="InterPro" id="IPR011711">
    <property type="entry name" value="GntR_C"/>
</dbReference>
<proteinExistence type="predicted"/>
<dbReference type="CDD" id="cd07377">
    <property type="entry name" value="WHTH_GntR"/>
    <property type="match status" value="1"/>
</dbReference>
<keyword evidence="6" id="KW-1185">Reference proteome</keyword>
<organism evidence="5 6">
    <name type="scientific">Streptomyces cremeus</name>
    <dbReference type="NCBI Taxonomy" id="66881"/>
    <lineage>
        <taxon>Bacteria</taxon>
        <taxon>Bacillati</taxon>
        <taxon>Actinomycetota</taxon>
        <taxon>Actinomycetes</taxon>
        <taxon>Kitasatosporales</taxon>
        <taxon>Streptomycetaceae</taxon>
        <taxon>Streptomyces</taxon>
    </lineage>
</organism>
<comment type="caution">
    <text evidence="5">The sequence shown here is derived from an EMBL/GenBank/DDBJ whole genome shotgun (WGS) entry which is preliminary data.</text>
</comment>
<keyword evidence="1" id="KW-0805">Transcription regulation</keyword>
<reference evidence="5 6" key="1">
    <citation type="submission" date="2024-09" db="EMBL/GenBank/DDBJ databases">
        <authorList>
            <person name="Sun Q."/>
            <person name="Mori K."/>
        </authorList>
    </citation>
    <scope>NUCLEOTIDE SEQUENCE [LARGE SCALE GENOMIC DNA]</scope>
    <source>
        <strain evidence="5 6">JCM 4362</strain>
    </source>
</reference>
<dbReference type="PROSITE" id="PS50949">
    <property type="entry name" value="HTH_GNTR"/>
    <property type="match status" value="1"/>
</dbReference>
<dbReference type="SMART" id="SM00345">
    <property type="entry name" value="HTH_GNTR"/>
    <property type="match status" value="1"/>
</dbReference>
<dbReference type="InterPro" id="IPR000524">
    <property type="entry name" value="Tscrpt_reg_HTH_GntR"/>
</dbReference>
<evidence type="ECO:0000256" key="3">
    <source>
        <dbReference type="ARBA" id="ARBA00023163"/>
    </source>
</evidence>
<dbReference type="InterPro" id="IPR036390">
    <property type="entry name" value="WH_DNA-bd_sf"/>
</dbReference>
<dbReference type="PANTHER" id="PTHR43537:SF47">
    <property type="entry name" value="REGULATORY PROTEIN GNTR HTH"/>
    <property type="match status" value="1"/>
</dbReference>
<dbReference type="PRINTS" id="PR00035">
    <property type="entry name" value="HTHGNTR"/>
</dbReference>
<dbReference type="InterPro" id="IPR008920">
    <property type="entry name" value="TF_FadR/GntR_C"/>
</dbReference>
<accession>A0ABV5PA13</accession>
<protein>
    <submittedName>
        <fullName evidence="5">FadR/GntR family transcriptional regulator</fullName>
    </submittedName>
</protein>
<evidence type="ECO:0000256" key="1">
    <source>
        <dbReference type="ARBA" id="ARBA00023015"/>
    </source>
</evidence>
<dbReference type="SUPFAM" id="SSF48008">
    <property type="entry name" value="GntR ligand-binding domain-like"/>
    <property type="match status" value="1"/>
</dbReference>
<keyword evidence="2" id="KW-0238">DNA-binding</keyword>
<dbReference type="PANTHER" id="PTHR43537">
    <property type="entry name" value="TRANSCRIPTIONAL REGULATOR, GNTR FAMILY"/>
    <property type="match status" value="1"/>
</dbReference>
<dbReference type="SMART" id="SM00895">
    <property type="entry name" value="FCD"/>
    <property type="match status" value="1"/>
</dbReference>
<dbReference type="RefSeq" id="WP_345220776.1">
    <property type="nucleotide sequence ID" value="NZ_BAAAXE010000013.1"/>
</dbReference>
<sequence>MALRAAGRKSLVDTVVEQLRDQLADGEWSVGDRIPTEHDLAEQLGVGRNTVREAVRVLVHAGLLESRQGNGTFVRSTADPAAVLRGMRHAGALDVLELRVALEAEAARLAAVRRDADDLLALRAALAKLHEQGDRAADADLAFHLGIVEATHNAAFTEVYRFFSAQVHESLVTSLGDHEMPPIDLVAHAALVDAVESGDPAAAEQAARALLQVPIDVIRGLVGR</sequence>
<dbReference type="Proteomes" id="UP001589718">
    <property type="component" value="Unassembled WGS sequence"/>
</dbReference>
<evidence type="ECO:0000313" key="5">
    <source>
        <dbReference type="EMBL" id="MFB9519406.1"/>
    </source>
</evidence>